<dbReference type="InterPro" id="IPR001343">
    <property type="entry name" value="Hemolysn_Ca-bd"/>
</dbReference>
<comment type="subcellular location">
    <subcellularLocation>
        <location evidence="1">Secreted</location>
    </subcellularLocation>
</comment>
<keyword evidence="2" id="KW-0964">Secreted</keyword>
<keyword evidence="3" id="KW-0106">Calcium</keyword>
<dbReference type="InterPro" id="IPR011049">
    <property type="entry name" value="Serralysin-like_metalloprot_C"/>
</dbReference>
<dbReference type="Proteomes" id="UP000198985">
    <property type="component" value="Unassembled WGS sequence"/>
</dbReference>
<feature type="region of interest" description="Disordered" evidence="4">
    <location>
        <begin position="477"/>
        <end position="508"/>
    </location>
</feature>
<dbReference type="InterPro" id="IPR050557">
    <property type="entry name" value="RTX_toxin/Mannuronan_C5-epim"/>
</dbReference>
<gene>
    <name evidence="5" type="ORF">SAMN04490194_1407</name>
</gene>
<organism evidence="5 6">
    <name type="scientific">Pseudomonas migulae</name>
    <dbReference type="NCBI Taxonomy" id="78543"/>
    <lineage>
        <taxon>Bacteria</taxon>
        <taxon>Pseudomonadati</taxon>
        <taxon>Pseudomonadota</taxon>
        <taxon>Gammaproteobacteria</taxon>
        <taxon>Pseudomonadales</taxon>
        <taxon>Pseudomonadaceae</taxon>
        <taxon>Pseudomonas</taxon>
    </lineage>
</organism>
<dbReference type="InterPro" id="IPR018511">
    <property type="entry name" value="Hemolysin-typ_Ca-bd_CS"/>
</dbReference>
<evidence type="ECO:0000256" key="1">
    <source>
        <dbReference type="ARBA" id="ARBA00004613"/>
    </source>
</evidence>
<dbReference type="GO" id="GO:0005576">
    <property type="term" value="C:extracellular region"/>
    <property type="evidence" value="ECO:0007669"/>
    <property type="project" value="UniProtKB-SubCell"/>
</dbReference>
<evidence type="ECO:0000313" key="6">
    <source>
        <dbReference type="Proteomes" id="UP000198985"/>
    </source>
</evidence>
<dbReference type="SUPFAM" id="SSF51120">
    <property type="entry name" value="beta-Roll"/>
    <property type="match status" value="8"/>
</dbReference>
<name>A0A1H5H0P3_9PSED</name>
<accession>A0A1H5H0P3</accession>
<dbReference type="Gene3D" id="2.150.10.10">
    <property type="entry name" value="Serralysin-like metalloprotease, C-terminal"/>
    <property type="match status" value="11"/>
</dbReference>
<feature type="region of interest" description="Disordered" evidence="4">
    <location>
        <begin position="1212"/>
        <end position="1256"/>
    </location>
</feature>
<dbReference type="RefSeq" id="WP_084322648.1">
    <property type="nucleotide sequence ID" value="NZ_FNTY01000002.1"/>
</dbReference>
<dbReference type="PRINTS" id="PR00313">
    <property type="entry name" value="CABNDNGRPT"/>
</dbReference>
<sequence length="1863" mass="196553">MSYVFSVLEKRRIFEAVSICSGMVFGSEEERYKAVGKEGSNCAPFYQALSDIIGEKLSGRIVFNETIKRTLKSAKLWLDVAIDANGGDGAYSALIRAYTLRQGQLRLKKTFNAELIQEASNGVAVNFVNALVYGSVKDDLAPWTVPLISQIASIDARAVGEILFEDESGTEDTASSRNSGWSGTIAFSLLGGEFPYETWRLISAGDPGSEIKGSHDQVKVNRIDDFKNLLFAINSYSVALQAVVNNFGQHMLATLFSIPTQINVALDSGNINPLIQYVVKGTPISPTVNLILKYGVNAFFDMFRRTYGGGATVAATTDETFAVNAYAFFSALPPSQSQSIVAKTIGEYGSASEWGVLAAQDTSIGQALRNSLKYLSEIVIERDDGFSGRGLELHDSKTGEGVITEQWLIDRADMLGRLIAKTNGSFGENTAQRFSYSDLASGKQAPMITGVLNPLVMFGDDGGRSISGGKNIDHLYGGSGDERINSSEGNDYVEGGQGNDSLSGGDGNDALHGMAGDDVLVGGKGNDTLRGGAGNDRYEFTSGDGIDQIYDLNVNGQILIHGLPIPLPKRIGPLSNTWITEDGAITLTLIEELAEKTLNIKYGQNDLIVIRQYTPGMFGIQLPGYENLHFAKPYLTISGDRMAEDADPDVPGEQLSYDELGNVVVMPKVKQSNRADVLHGSVNHDVLIGLGGSDRLFGKAGNDRLFGEKQATIKKAITGGAVRGRASRGDWLDGGLGDDLLVGSSSRDVLLGGTGGDTLVGGAGDDNLSGDGMTGGLLDSWEFKRVELPFGKDGSSWHPGLSDASTSTAVEGGNDILYGQGGHDFMTAGGGDDFLDGGTGNDVMGGDQGNDTLLGGNDDDILFGDNHDSAGGLKSRSHGNDLLDGGDGNDELYGNGGSDVLYGGLGNDDLKGDDAELQGLEGDAAHYFGSDFLDGGAGNDTLRGGGADDSLYGGAGNDNLSGDYLTHPVNYHGNDFLDGGIGDDTLIGMGGSDTLIGGEGNDALDGDEHSLPEGGINDDYIQGNAGNDTLWGGLGADTLYGGADDDFLLGDYELRPETEHGADYLDGGAGNDTLIGGGGDDTLNGGAGGDYLRGGPGNNVFEGGSGKDYLDGLDGDDTYHFGAGDGIDVIADTGGNNIIKFGPGFAASKLKVGIVVVDIGPVLRLTNGLGDAVRIRDFEKWQNSSFSFSDGIVLSFQEVMAIARGSVGVSPLVDPSPRSGADESGIGAADNDTVTEQSGENDNSSGAAHTNITAADTPRVKTDADKLWGEEFMDNLKKRRSALMLASGFLLNAQGVWSKNHIANDDYSYNEKTNLIVESFQTGSLSETPERMNLVSGKAVFSEITSSLISRSESRPAVVGGLKYTPKQEPHYYSSGSNYSGFALSAGEVVVEHKSATGVIQGWYVYPAGSLESSELSYKQFSFDVTTETIKHQIVQGDDAGGRVNLEVGNIFHGGAGDDLVVTYKSPDVDYGEYEARATGAFLSGGAGNDTLVGSEGADYLVSGAGHDRLYGENGPDTYIIAPHAGATTIVADMLNPVFLRSEVGASGWHSEFGAEDVDTVRLPDRVTLDQLQLNWGAVLVEAVNIELARKPQRGAYRNPPRGQMLYSTLDISWGKNQQVRIVLPNASDLSGSGVELVEFSDGSSLNLGELIAVSKLGPAPDIYQYGVLIDNAVEAISLRDAKKLPLVGGQGNDTLSGSGEIRGMHGDDLISGGAGDDTLWGGPGNDTLSGGAGNDIYKYDGMGRDLIVNASGGIDGIDFTDFDASIHQLKFHRDNNDLVVVVNYGASPKIRVANHFSGGDASISFIRVQAVDRTPEDYTANQLIELLHPLPPLRDMDDIFLRDDEGVAEAIKEITEFYGVQM</sequence>
<dbReference type="Pfam" id="PF00353">
    <property type="entry name" value="HemolysinCabind"/>
    <property type="match status" value="14"/>
</dbReference>
<dbReference type="PANTHER" id="PTHR38340:SF1">
    <property type="entry name" value="S-LAYER PROTEIN"/>
    <property type="match status" value="1"/>
</dbReference>
<evidence type="ECO:0000256" key="3">
    <source>
        <dbReference type="ARBA" id="ARBA00022837"/>
    </source>
</evidence>
<reference evidence="5 6" key="1">
    <citation type="submission" date="2016-10" db="EMBL/GenBank/DDBJ databases">
        <authorList>
            <person name="de Groot N.N."/>
        </authorList>
    </citation>
    <scope>NUCLEOTIDE SEQUENCE [LARGE SCALE GENOMIC DNA]</scope>
    <source>
        <strain evidence="5 6">BS3662</strain>
    </source>
</reference>
<protein>
    <submittedName>
        <fullName evidence="5">Ca2+-binding protein, RTX toxin-related</fullName>
    </submittedName>
</protein>
<evidence type="ECO:0000313" key="5">
    <source>
        <dbReference type="EMBL" id="SEE21324.1"/>
    </source>
</evidence>
<dbReference type="EMBL" id="FNTY01000002">
    <property type="protein sequence ID" value="SEE21324.1"/>
    <property type="molecule type" value="Genomic_DNA"/>
</dbReference>
<dbReference type="GO" id="GO:0005509">
    <property type="term" value="F:calcium ion binding"/>
    <property type="evidence" value="ECO:0007669"/>
    <property type="project" value="InterPro"/>
</dbReference>
<dbReference type="PANTHER" id="PTHR38340">
    <property type="entry name" value="S-LAYER PROTEIN"/>
    <property type="match status" value="1"/>
</dbReference>
<evidence type="ECO:0000256" key="4">
    <source>
        <dbReference type="SAM" id="MobiDB-lite"/>
    </source>
</evidence>
<feature type="compositionally biased region" description="Polar residues" evidence="4">
    <location>
        <begin position="1232"/>
        <end position="1254"/>
    </location>
</feature>
<proteinExistence type="predicted"/>
<evidence type="ECO:0000256" key="2">
    <source>
        <dbReference type="ARBA" id="ARBA00022525"/>
    </source>
</evidence>
<dbReference type="PROSITE" id="PS00330">
    <property type="entry name" value="HEMOLYSIN_CALCIUM"/>
    <property type="match status" value="9"/>
</dbReference>